<gene>
    <name evidence="3" type="ORF">OLC1_LOCUS4158</name>
</gene>
<dbReference type="EMBL" id="OX459118">
    <property type="protein sequence ID" value="CAI9092504.1"/>
    <property type="molecule type" value="Genomic_DNA"/>
</dbReference>
<dbReference type="InterPro" id="IPR036397">
    <property type="entry name" value="RNaseH_sf"/>
</dbReference>
<comment type="similarity">
    <text evidence="2">Belongs to the CAF1 family.</text>
</comment>
<dbReference type="AlphaFoldDB" id="A0AAV1CA77"/>
<dbReference type="Proteomes" id="UP001161247">
    <property type="component" value="Chromosome 1"/>
</dbReference>
<organism evidence="3 4">
    <name type="scientific">Oldenlandia corymbosa var. corymbosa</name>
    <dbReference type="NCBI Taxonomy" id="529605"/>
    <lineage>
        <taxon>Eukaryota</taxon>
        <taxon>Viridiplantae</taxon>
        <taxon>Streptophyta</taxon>
        <taxon>Embryophyta</taxon>
        <taxon>Tracheophyta</taxon>
        <taxon>Spermatophyta</taxon>
        <taxon>Magnoliopsida</taxon>
        <taxon>eudicotyledons</taxon>
        <taxon>Gunneridae</taxon>
        <taxon>Pentapetalae</taxon>
        <taxon>asterids</taxon>
        <taxon>lamiids</taxon>
        <taxon>Gentianales</taxon>
        <taxon>Rubiaceae</taxon>
        <taxon>Rubioideae</taxon>
        <taxon>Spermacoceae</taxon>
        <taxon>Hedyotis-Oldenlandia complex</taxon>
        <taxon>Oldenlandia</taxon>
    </lineage>
</organism>
<dbReference type="Gene3D" id="3.30.420.10">
    <property type="entry name" value="Ribonuclease H-like superfamily/Ribonuclease H"/>
    <property type="match status" value="1"/>
</dbReference>
<dbReference type="GO" id="GO:0000175">
    <property type="term" value="F:3'-5'-RNA exonuclease activity"/>
    <property type="evidence" value="ECO:0007669"/>
    <property type="project" value="TreeGrafter"/>
</dbReference>
<sequence>MKIKGAIGFRQVIDLLSSKKKLIVGHNSFLDVAHIYRKFIGHLPSNCQRFCSNCPEVFPVHDGYEVMLNTNSVLETLLKRSSRNTSLSKAFALLCPQIASVEKTLWADAVRIKWNTQSLGPVSDVATLEDEMVPNKNKVLPDSPHQTENVEEVLSNGNGYRDELDSFFPSEAAQLPSR</sequence>
<protein>
    <submittedName>
        <fullName evidence="3">OLC1v1027759C1</fullName>
    </submittedName>
</protein>
<proteinExistence type="inferred from homology"/>
<name>A0AAV1CA77_OLDCO</name>
<accession>A0AAV1CA77</accession>
<evidence type="ECO:0000313" key="3">
    <source>
        <dbReference type="EMBL" id="CAI9092504.1"/>
    </source>
</evidence>
<reference evidence="3" key="1">
    <citation type="submission" date="2023-03" db="EMBL/GenBank/DDBJ databases">
        <authorList>
            <person name="Julca I."/>
        </authorList>
    </citation>
    <scope>NUCLEOTIDE SEQUENCE</scope>
</reference>
<dbReference type="Pfam" id="PF04857">
    <property type="entry name" value="CAF1"/>
    <property type="match status" value="1"/>
</dbReference>
<comment type="cofactor">
    <cofactor evidence="1">
        <name>a divalent metal cation</name>
        <dbReference type="ChEBI" id="CHEBI:60240"/>
    </cofactor>
</comment>
<evidence type="ECO:0000256" key="1">
    <source>
        <dbReference type="ARBA" id="ARBA00001968"/>
    </source>
</evidence>
<dbReference type="PANTHER" id="PTHR15092">
    <property type="entry name" value="POLY A -SPECIFIC RIBONUCLEASE/TARGET OF EGR1, MEMBER 1"/>
    <property type="match status" value="1"/>
</dbReference>
<dbReference type="InterPro" id="IPR051181">
    <property type="entry name" value="CAF1_poly(A)_ribonucleases"/>
</dbReference>
<keyword evidence="4" id="KW-1185">Reference proteome</keyword>
<dbReference type="SUPFAM" id="SSF53098">
    <property type="entry name" value="Ribonuclease H-like"/>
    <property type="match status" value="1"/>
</dbReference>
<dbReference type="PANTHER" id="PTHR15092:SF22">
    <property type="entry name" value="POLY(A)-SPECIFIC RIBONUCLEASE PNLDC1"/>
    <property type="match status" value="1"/>
</dbReference>
<dbReference type="GO" id="GO:0003723">
    <property type="term" value="F:RNA binding"/>
    <property type="evidence" value="ECO:0007669"/>
    <property type="project" value="TreeGrafter"/>
</dbReference>
<evidence type="ECO:0000313" key="4">
    <source>
        <dbReference type="Proteomes" id="UP001161247"/>
    </source>
</evidence>
<dbReference type="InterPro" id="IPR012337">
    <property type="entry name" value="RNaseH-like_sf"/>
</dbReference>
<evidence type="ECO:0000256" key="2">
    <source>
        <dbReference type="ARBA" id="ARBA00008372"/>
    </source>
</evidence>
<dbReference type="InterPro" id="IPR006941">
    <property type="entry name" value="RNase_CAF1"/>
</dbReference>